<keyword evidence="1" id="KW-1133">Transmembrane helix</keyword>
<dbReference type="Proteomes" id="UP000003803">
    <property type="component" value="Unassembled WGS sequence"/>
</dbReference>
<proteinExistence type="predicted"/>
<reference evidence="2" key="1">
    <citation type="submission" date="2007-11" db="EMBL/GenBank/DDBJ databases">
        <authorList>
            <person name="Fulton L."/>
            <person name="Clifton S."/>
            <person name="Fulton B."/>
            <person name="Xu J."/>
            <person name="Minx P."/>
            <person name="Pepin K.H."/>
            <person name="Johnson M."/>
            <person name="Thiruvilangam P."/>
            <person name="Bhonagiri V."/>
            <person name="Nash W.E."/>
            <person name="Mardis E.R."/>
            <person name="Wilson R.K."/>
        </authorList>
    </citation>
    <scope>NUCLEOTIDE SEQUENCE [LARGE SCALE GENOMIC DNA]</scope>
    <source>
        <strain evidence="2">DSM 17241</strain>
    </source>
</reference>
<evidence type="ECO:0000256" key="1">
    <source>
        <dbReference type="SAM" id="Phobius"/>
    </source>
</evidence>
<keyword evidence="1" id="KW-0812">Transmembrane</keyword>
<evidence type="ECO:0000313" key="3">
    <source>
        <dbReference type="Proteomes" id="UP000003803"/>
    </source>
</evidence>
<dbReference type="eggNOG" id="ENOG502ZX9X">
    <property type="taxonomic scope" value="Bacteria"/>
</dbReference>
<feature type="transmembrane region" description="Helical" evidence="1">
    <location>
        <begin position="52"/>
        <end position="73"/>
    </location>
</feature>
<dbReference type="EMBL" id="ABGD02000013">
    <property type="protein sequence ID" value="EDS11519.1"/>
    <property type="molecule type" value="Genomic_DNA"/>
</dbReference>
<name>B0PAC7_9FIRM</name>
<dbReference type="AlphaFoldDB" id="B0PAC7"/>
<sequence>MPQREAFQAAFHNKKGLMQAMMKRKIGRVFLAAGIIILLVALLLLFNTNSPWALITLALSIILNTIGLSALMVRSVRDGADDD</sequence>
<keyword evidence="1" id="KW-0472">Membrane</keyword>
<feature type="transmembrane region" description="Helical" evidence="1">
    <location>
        <begin position="26"/>
        <end position="46"/>
    </location>
</feature>
<accession>B0PAC7</accession>
<reference evidence="2" key="2">
    <citation type="submission" date="2013-09" db="EMBL/GenBank/DDBJ databases">
        <title>Draft genome sequence of Anaerotruncus colihominis(DSM 17241).</title>
        <authorList>
            <person name="Sudarsanam P."/>
            <person name="Ley R."/>
            <person name="Guruge J."/>
            <person name="Turnbaugh P.J."/>
            <person name="Mahowald M."/>
            <person name="Liep D."/>
            <person name="Gordon J."/>
        </authorList>
    </citation>
    <scope>NUCLEOTIDE SEQUENCE</scope>
    <source>
        <strain evidence="2">DSM 17241</strain>
    </source>
</reference>
<protein>
    <submittedName>
        <fullName evidence="2">Uncharacterized protein</fullName>
    </submittedName>
</protein>
<dbReference type="HOGENOM" id="CLU_2535249_0_0_9"/>
<keyword evidence="3" id="KW-1185">Reference proteome</keyword>
<evidence type="ECO:0000313" key="2">
    <source>
        <dbReference type="EMBL" id="EDS11519.1"/>
    </source>
</evidence>
<dbReference type="STRING" id="169435.ERS852551_01972"/>
<gene>
    <name evidence="2" type="ORF">ANACOL_01725</name>
</gene>
<comment type="caution">
    <text evidence="2">The sequence shown here is derived from an EMBL/GenBank/DDBJ whole genome shotgun (WGS) entry which is preliminary data.</text>
</comment>
<organism evidence="2 3">
    <name type="scientific">Anaerotruncus colihominis DSM 17241</name>
    <dbReference type="NCBI Taxonomy" id="445972"/>
    <lineage>
        <taxon>Bacteria</taxon>
        <taxon>Bacillati</taxon>
        <taxon>Bacillota</taxon>
        <taxon>Clostridia</taxon>
        <taxon>Eubacteriales</taxon>
        <taxon>Oscillospiraceae</taxon>
        <taxon>Anaerotruncus</taxon>
    </lineage>
</organism>